<dbReference type="AlphaFoldDB" id="A0A5M6I3L2"/>
<comment type="caution">
    <text evidence="2">The sequence shown here is derived from an EMBL/GenBank/DDBJ whole genome shotgun (WGS) entry which is preliminary data.</text>
</comment>
<name>A0A5M6I3L2_9PROT</name>
<dbReference type="Proteomes" id="UP000324065">
    <property type="component" value="Unassembled WGS sequence"/>
</dbReference>
<accession>A0A5M6I3L2</accession>
<keyword evidence="3" id="KW-1185">Reference proteome</keyword>
<dbReference type="NCBIfam" id="TIGR01644">
    <property type="entry name" value="phage_P2_V"/>
    <property type="match status" value="1"/>
</dbReference>
<evidence type="ECO:0000313" key="3">
    <source>
        <dbReference type="Proteomes" id="UP000324065"/>
    </source>
</evidence>
<dbReference type="InterPro" id="IPR037026">
    <property type="entry name" value="Vgr_OB-fold_dom_sf"/>
</dbReference>
<gene>
    <name evidence="2" type="ORF">F1188_20345</name>
</gene>
<dbReference type="EMBL" id="VWPJ01000046">
    <property type="protein sequence ID" value="KAA5602801.1"/>
    <property type="molecule type" value="Genomic_DNA"/>
</dbReference>
<reference evidence="2 3" key="1">
    <citation type="submission" date="2019-09" db="EMBL/GenBank/DDBJ databases">
        <title>Genome sequence of Roseospira marina, one of the more divergent members of the non-sulfur purple photosynthetic bacterial family, the Rhodospirillaceae.</title>
        <authorList>
            <person name="Meyer T."/>
            <person name="Kyndt J."/>
        </authorList>
    </citation>
    <scope>NUCLEOTIDE SEQUENCE [LARGE SCALE GENOMIC DNA]</scope>
    <source>
        <strain evidence="2 3">DSM 15113</strain>
    </source>
</reference>
<protein>
    <submittedName>
        <fullName evidence="2">Phage baseplate assembly protein V</fullName>
    </submittedName>
</protein>
<dbReference type="Gene3D" id="2.40.50.230">
    <property type="entry name" value="Gp5 N-terminal domain"/>
    <property type="match status" value="1"/>
</dbReference>
<dbReference type="OrthoDB" id="4931325at2"/>
<proteinExistence type="predicted"/>
<dbReference type="Gene3D" id="6.20.150.10">
    <property type="match status" value="1"/>
</dbReference>
<evidence type="ECO:0000259" key="1">
    <source>
        <dbReference type="Pfam" id="PF04717"/>
    </source>
</evidence>
<dbReference type="Pfam" id="PF04717">
    <property type="entry name" value="Phage_base_V"/>
    <property type="match status" value="1"/>
</dbReference>
<feature type="domain" description="Gp5/Type VI secretion system Vgr protein OB-fold" evidence="1">
    <location>
        <begin position="22"/>
        <end position="88"/>
    </location>
</feature>
<evidence type="ECO:0000313" key="2">
    <source>
        <dbReference type="EMBL" id="KAA5602801.1"/>
    </source>
</evidence>
<dbReference type="InterPro" id="IPR006531">
    <property type="entry name" value="Gp5/Vgr_OB"/>
</dbReference>
<dbReference type="InterPro" id="IPR013046">
    <property type="entry name" value="GpV/Gp45"/>
</dbReference>
<organism evidence="2 3">
    <name type="scientific">Roseospira marina</name>
    <dbReference type="NCBI Taxonomy" id="140057"/>
    <lineage>
        <taxon>Bacteria</taxon>
        <taxon>Pseudomonadati</taxon>
        <taxon>Pseudomonadota</taxon>
        <taxon>Alphaproteobacteria</taxon>
        <taxon>Rhodospirillales</taxon>
        <taxon>Rhodospirillaceae</taxon>
        <taxon>Roseospira</taxon>
    </lineage>
</organism>
<dbReference type="RefSeq" id="WP_150064283.1">
    <property type="nucleotide sequence ID" value="NZ_JACHII010000041.1"/>
</dbReference>
<sequence length="175" mass="18766">MGRDHDIDTADLHRRAGNMLRVGTVAAVDHGRARVRVTIAGRASAWLPWPADVGRNFIAWRPLRPGQQVLVAAPSGDPANAVIVQTLYSGALPAPDTDPEADAVHYDDGTVHRYHTGDHEHRLDLRGSNGTARVLTGTAETVVAPDRIELRVGASEIVITAATITIRAGRIDLNP</sequence>